<evidence type="ECO:0000313" key="3">
    <source>
        <dbReference type="EMBL" id="PIK53746.1"/>
    </source>
</evidence>
<feature type="region of interest" description="Disordered" evidence="2">
    <location>
        <begin position="44"/>
        <end position="99"/>
    </location>
</feature>
<keyword evidence="3" id="KW-0269">Exonuclease</keyword>
<evidence type="ECO:0000256" key="2">
    <source>
        <dbReference type="SAM" id="MobiDB-lite"/>
    </source>
</evidence>
<keyword evidence="3" id="KW-0378">Hydrolase</keyword>
<evidence type="ECO:0000256" key="1">
    <source>
        <dbReference type="ARBA" id="ARBA00009797"/>
    </source>
</evidence>
<dbReference type="STRING" id="307972.A0A2G8L0E7"/>
<keyword evidence="3" id="KW-0540">Nuclease</keyword>
<sequence>METEEDWMSPEEDAFLVQALNKFEESLEKRTEYSTDNAIIHLDTPGKQARWKATIKKEDGTSNSMESLESDREKSDGKREKSIAEEKRNVQGDSVQSDATWLVKDENKVVIDKETNIDPTKVDQNNSNSPQNNADEVFKRNEPGDLTTDSVDTNLEDIPIGETPLEIYRGSYLKVTDITAQAWCEQQLVYSFSVPREVLQTPAMERGTDMHLVKELEVHDIEEVSVVTREDSWAVKFLNIHSALTQLISGSPKIREMPIFGEPFGMGVFFSGIIDEIRWNDKDQLELVEFKTRVKAKTLPSSAQRKTHKLQVSIYKHLFDTAVRGLFRKESLQEHLRLKLDKTLSSSVLDHVKKIGLETNNLNELMDKVLVKFQFLQLISCLTTEYTSQTDFISFASESYDFDEEWLRRQVDESLQFWKGKRDPIGVDIEDAWKCQHCLFEDKCTWRQKMHEECIKKNNVKRAKMF</sequence>
<reference evidence="3 4" key="1">
    <citation type="journal article" date="2017" name="PLoS Biol.">
        <title>The sea cucumber genome provides insights into morphological evolution and visceral regeneration.</title>
        <authorList>
            <person name="Zhang X."/>
            <person name="Sun L."/>
            <person name="Yuan J."/>
            <person name="Sun Y."/>
            <person name="Gao Y."/>
            <person name="Zhang L."/>
            <person name="Li S."/>
            <person name="Dai H."/>
            <person name="Hamel J.F."/>
            <person name="Liu C."/>
            <person name="Yu Y."/>
            <person name="Liu S."/>
            <person name="Lin W."/>
            <person name="Guo K."/>
            <person name="Jin S."/>
            <person name="Xu P."/>
            <person name="Storey K.B."/>
            <person name="Huan P."/>
            <person name="Zhang T."/>
            <person name="Zhou Y."/>
            <person name="Zhang J."/>
            <person name="Lin C."/>
            <person name="Li X."/>
            <person name="Xing L."/>
            <person name="Huo D."/>
            <person name="Sun M."/>
            <person name="Wang L."/>
            <person name="Mercier A."/>
            <person name="Li F."/>
            <person name="Yang H."/>
            <person name="Xiang J."/>
        </authorList>
    </citation>
    <scope>NUCLEOTIDE SEQUENCE [LARGE SCALE GENOMIC DNA]</scope>
    <source>
        <strain evidence="3">Shaxun</strain>
        <tissue evidence="3">Muscle</tissue>
    </source>
</reference>
<proteinExistence type="inferred from homology"/>
<dbReference type="OrthoDB" id="354769at2759"/>
<evidence type="ECO:0000313" key="4">
    <source>
        <dbReference type="Proteomes" id="UP000230750"/>
    </source>
</evidence>
<feature type="compositionally biased region" description="Basic and acidic residues" evidence="2">
    <location>
        <begin position="69"/>
        <end position="90"/>
    </location>
</feature>
<name>A0A2G8L0E7_STIJA</name>
<protein>
    <submittedName>
        <fullName evidence="3">Putative exonuclease V-like</fullName>
    </submittedName>
</protein>
<dbReference type="AlphaFoldDB" id="A0A2G8L0E7"/>
<dbReference type="PANTHER" id="PTHR14464:SF4">
    <property type="entry name" value="EXONUCLEASE V"/>
    <property type="match status" value="1"/>
</dbReference>
<accession>A0A2G8L0E7</accession>
<comment type="similarity">
    <text evidence="1">Belongs to the EXO5 family.</text>
</comment>
<feature type="region of interest" description="Disordered" evidence="2">
    <location>
        <begin position="114"/>
        <end position="155"/>
    </location>
</feature>
<keyword evidence="4" id="KW-1185">Reference proteome</keyword>
<dbReference type="GO" id="GO:0045145">
    <property type="term" value="F:single-stranded DNA 5'-3' DNA exonuclease activity"/>
    <property type="evidence" value="ECO:0007669"/>
    <property type="project" value="InterPro"/>
</dbReference>
<organism evidence="3 4">
    <name type="scientific">Stichopus japonicus</name>
    <name type="common">Sea cucumber</name>
    <dbReference type="NCBI Taxonomy" id="307972"/>
    <lineage>
        <taxon>Eukaryota</taxon>
        <taxon>Metazoa</taxon>
        <taxon>Echinodermata</taxon>
        <taxon>Eleutherozoa</taxon>
        <taxon>Echinozoa</taxon>
        <taxon>Holothuroidea</taxon>
        <taxon>Aspidochirotacea</taxon>
        <taxon>Aspidochirotida</taxon>
        <taxon>Stichopodidae</taxon>
        <taxon>Apostichopus</taxon>
    </lineage>
</organism>
<dbReference type="Pfam" id="PF09810">
    <property type="entry name" value="Exo5"/>
    <property type="match status" value="2"/>
</dbReference>
<dbReference type="EMBL" id="MRZV01000274">
    <property type="protein sequence ID" value="PIK53746.1"/>
    <property type="molecule type" value="Genomic_DNA"/>
</dbReference>
<dbReference type="InterPro" id="IPR011604">
    <property type="entry name" value="PDDEXK-like_dom_sf"/>
</dbReference>
<dbReference type="GO" id="GO:0036297">
    <property type="term" value="P:interstrand cross-link repair"/>
    <property type="evidence" value="ECO:0007669"/>
    <property type="project" value="TreeGrafter"/>
</dbReference>
<comment type="caution">
    <text evidence="3">The sequence shown here is derived from an EMBL/GenBank/DDBJ whole genome shotgun (WGS) entry which is preliminary data.</text>
</comment>
<dbReference type="Gene3D" id="3.90.320.10">
    <property type="match status" value="1"/>
</dbReference>
<dbReference type="InterPro" id="IPR019190">
    <property type="entry name" value="EXOV"/>
</dbReference>
<dbReference type="GO" id="GO:0005634">
    <property type="term" value="C:nucleus"/>
    <property type="evidence" value="ECO:0007669"/>
    <property type="project" value="TreeGrafter"/>
</dbReference>
<dbReference type="Proteomes" id="UP000230750">
    <property type="component" value="Unassembled WGS sequence"/>
</dbReference>
<dbReference type="PANTHER" id="PTHR14464">
    <property type="entry name" value="EXONUCLEASE V"/>
    <property type="match status" value="1"/>
</dbReference>
<gene>
    <name evidence="3" type="ORF">BSL78_09336</name>
</gene>
<feature type="compositionally biased region" description="Polar residues" evidence="2">
    <location>
        <begin position="122"/>
        <end position="134"/>
    </location>
</feature>